<dbReference type="GO" id="GO:0072344">
    <property type="term" value="P:rescue of stalled ribosome"/>
    <property type="evidence" value="ECO:0007669"/>
    <property type="project" value="TreeGrafter"/>
</dbReference>
<dbReference type="Pfam" id="PF00472">
    <property type="entry name" value="RF-1"/>
    <property type="match status" value="1"/>
</dbReference>
<evidence type="ECO:0000259" key="2">
    <source>
        <dbReference type="PROSITE" id="PS00745"/>
    </source>
</evidence>
<proteinExistence type="predicted"/>
<organism evidence="3 4">
    <name type="scientific">Marinimicrococcus flavescens</name>
    <dbReference type="NCBI Taxonomy" id="3031815"/>
    <lineage>
        <taxon>Bacteria</taxon>
        <taxon>Pseudomonadati</taxon>
        <taxon>Pseudomonadota</taxon>
        <taxon>Alphaproteobacteria</taxon>
        <taxon>Geminicoccales</taxon>
        <taxon>Geminicoccaceae</taxon>
        <taxon>Marinimicrococcus</taxon>
    </lineage>
</organism>
<dbReference type="GO" id="GO:0043022">
    <property type="term" value="F:ribosome binding"/>
    <property type="evidence" value="ECO:0007669"/>
    <property type="project" value="TreeGrafter"/>
</dbReference>
<feature type="region of interest" description="Disordered" evidence="1">
    <location>
        <begin position="98"/>
        <end position="140"/>
    </location>
</feature>
<comment type="caution">
    <text evidence="3">The sequence shown here is derived from an EMBL/GenBank/DDBJ whole genome shotgun (WGS) entry which is preliminary data.</text>
</comment>
<feature type="compositionally biased region" description="Basic residues" evidence="1">
    <location>
        <begin position="105"/>
        <end position="134"/>
    </location>
</feature>
<dbReference type="GO" id="GO:0004045">
    <property type="term" value="F:peptidyl-tRNA hydrolase activity"/>
    <property type="evidence" value="ECO:0007669"/>
    <property type="project" value="UniProtKB-EC"/>
</dbReference>
<dbReference type="EC" id="3.1.1.29" evidence="3"/>
<reference evidence="3 4" key="1">
    <citation type="submission" date="2023-03" db="EMBL/GenBank/DDBJ databases">
        <title>YIM 152171 draft genome.</title>
        <authorList>
            <person name="Yang Z."/>
        </authorList>
    </citation>
    <scope>NUCLEOTIDE SEQUENCE [LARGE SCALE GENOMIC DNA]</scope>
    <source>
        <strain evidence="3 4">YIM 152171</strain>
    </source>
</reference>
<evidence type="ECO:0000313" key="4">
    <source>
        <dbReference type="Proteomes" id="UP001301140"/>
    </source>
</evidence>
<keyword evidence="4" id="KW-1185">Reference proteome</keyword>
<gene>
    <name evidence="3" type="primary">arfB</name>
    <name evidence="3" type="ORF">PZ740_09315</name>
</gene>
<dbReference type="RefSeq" id="WP_327788997.1">
    <property type="nucleotide sequence ID" value="NZ_JARGEQ010000091.1"/>
</dbReference>
<accession>A0AAP4D4W2</accession>
<keyword evidence="3" id="KW-0378">Hydrolase</keyword>
<evidence type="ECO:0000256" key="1">
    <source>
        <dbReference type="SAM" id="MobiDB-lite"/>
    </source>
</evidence>
<name>A0AAP4D4W2_9PROT</name>
<dbReference type="SUPFAM" id="SSF110916">
    <property type="entry name" value="Peptidyl-tRNA hydrolase domain-like"/>
    <property type="match status" value="1"/>
</dbReference>
<dbReference type="InterPro" id="IPR000352">
    <property type="entry name" value="Pep_chain_release_fac_I"/>
</dbReference>
<dbReference type="PANTHER" id="PTHR47814">
    <property type="entry name" value="PEPTIDYL-TRNA HYDROLASE ARFB"/>
    <property type="match status" value="1"/>
</dbReference>
<dbReference type="Gene3D" id="3.30.160.20">
    <property type="match status" value="1"/>
</dbReference>
<dbReference type="NCBIfam" id="NF006718">
    <property type="entry name" value="PRK09256.1"/>
    <property type="match status" value="1"/>
</dbReference>
<evidence type="ECO:0000313" key="3">
    <source>
        <dbReference type="EMBL" id="MDF1586582.1"/>
    </source>
</evidence>
<dbReference type="GO" id="GO:0003747">
    <property type="term" value="F:translation release factor activity"/>
    <property type="evidence" value="ECO:0007669"/>
    <property type="project" value="InterPro"/>
</dbReference>
<dbReference type="PROSITE" id="PS00745">
    <property type="entry name" value="RF_PROK_I"/>
    <property type="match status" value="1"/>
</dbReference>
<dbReference type="AlphaFoldDB" id="A0AAP4D4W2"/>
<sequence>MIRITDRIALDESEIEESFIRSAGPGGQNVNKLATAVQLRFDVRGSPSLPEDVRERLEKLAGRRLTREGVLVLTAQRFRTQERNRQDALERLVELVRKATERQAPRRPTRPTLGSRKRRLEGKTRRGTVKRLRRVQSGEE</sequence>
<protein>
    <submittedName>
        <fullName evidence="3">Alternative ribosome rescue aminoacyl-tRNA hydrolase ArfB</fullName>
        <ecNumber evidence="3">3.1.1.29</ecNumber>
    </submittedName>
</protein>
<feature type="domain" description="Prokaryotic-type class I peptide chain release factors" evidence="2">
    <location>
        <begin position="21"/>
        <end position="37"/>
    </location>
</feature>
<dbReference type="EMBL" id="JARGEQ010000091">
    <property type="protein sequence ID" value="MDF1586582.1"/>
    <property type="molecule type" value="Genomic_DNA"/>
</dbReference>
<dbReference type="FunFam" id="3.30.160.20:FF:000046">
    <property type="entry name" value="Peptidyl-tRNA hydrolase ICT1"/>
    <property type="match status" value="1"/>
</dbReference>
<dbReference type="Proteomes" id="UP001301140">
    <property type="component" value="Unassembled WGS sequence"/>
</dbReference>
<dbReference type="PANTHER" id="PTHR47814:SF1">
    <property type="entry name" value="PEPTIDYL-TRNA HYDROLASE ARFB"/>
    <property type="match status" value="1"/>
</dbReference>